<sequence>MLSLKPACCSVLILSAAAWSAPAAAVPSGASHSGELTVTEYNPGAHSVFHEKIDSQPVPFNEGRNDFDYSVGASALDDHLGLVHAGGTAFEKEVQANSLIAYNWGVEGPENGVDVPVTVTFRGHLSASGNGKAETRILLLGADAPWFDSAIATSADGTGKDVTFSRVLTTSSGGNVILTMLVSAQVNLSGQCSRNVMGICDVSSANAVLDPMFTIDPAFAADYHLVGGLFDTVVPTVPEPSEWALMIVGVAAAGAAARRRRAAAVTGPDVRPLIG</sequence>
<proteinExistence type="predicted"/>
<dbReference type="RefSeq" id="WP_046348074.1">
    <property type="nucleotide sequence ID" value="NZ_BBWU01000028.1"/>
</dbReference>
<dbReference type="InterPro" id="IPR013424">
    <property type="entry name" value="Ice-binding_C"/>
</dbReference>
<reference evidence="2 3" key="1">
    <citation type="submission" date="2015-04" db="EMBL/GenBank/DDBJ databases">
        <title>Whole genome shotgun sequence of Sphingomonas changbaiensis NBRC 104936.</title>
        <authorList>
            <person name="Katano-Makiyama Y."/>
            <person name="Hosoyama A."/>
            <person name="Hashimoto M."/>
            <person name="Noguchi M."/>
            <person name="Tsuchikane K."/>
            <person name="Ohji S."/>
            <person name="Yamazoe A."/>
            <person name="Ichikawa N."/>
            <person name="Kimura A."/>
            <person name="Fujita N."/>
        </authorList>
    </citation>
    <scope>NUCLEOTIDE SEQUENCE [LARGE SCALE GENOMIC DNA]</scope>
    <source>
        <strain evidence="2 3">NBRC 104936</strain>
    </source>
</reference>
<accession>A0A0E9MP94</accession>
<keyword evidence="3" id="KW-1185">Reference proteome</keyword>
<organism evidence="2 3">
    <name type="scientific">Sphingomonas changbaiensis NBRC 104936</name>
    <dbReference type="NCBI Taxonomy" id="1219043"/>
    <lineage>
        <taxon>Bacteria</taxon>
        <taxon>Pseudomonadati</taxon>
        <taxon>Pseudomonadota</taxon>
        <taxon>Alphaproteobacteria</taxon>
        <taxon>Sphingomonadales</taxon>
        <taxon>Sphingomonadaceae</taxon>
        <taxon>Sphingomonas</taxon>
    </lineage>
</organism>
<evidence type="ECO:0008006" key="4">
    <source>
        <dbReference type="Google" id="ProtNLM"/>
    </source>
</evidence>
<feature type="chain" id="PRO_5002429506" description="PEP-CTERM protein-sorting domain-containing protein" evidence="1">
    <location>
        <begin position="26"/>
        <end position="275"/>
    </location>
</feature>
<feature type="signal peptide" evidence="1">
    <location>
        <begin position="1"/>
        <end position="25"/>
    </location>
</feature>
<dbReference type="NCBIfam" id="TIGR02595">
    <property type="entry name" value="PEP_CTERM"/>
    <property type="match status" value="1"/>
</dbReference>
<dbReference type="Proteomes" id="UP000033202">
    <property type="component" value="Unassembled WGS sequence"/>
</dbReference>
<keyword evidence="1" id="KW-0732">Signal</keyword>
<evidence type="ECO:0000256" key="1">
    <source>
        <dbReference type="SAM" id="SignalP"/>
    </source>
</evidence>
<dbReference type="NCBIfam" id="NF035944">
    <property type="entry name" value="PEPxxWA-CTERM"/>
    <property type="match status" value="1"/>
</dbReference>
<evidence type="ECO:0000313" key="3">
    <source>
        <dbReference type="Proteomes" id="UP000033202"/>
    </source>
</evidence>
<name>A0A0E9MP94_9SPHN</name>
<protein>
    <recommendedName>
        <fullName evidence="4">PEP-CTERM protein-sorting domain-containing protein</fullName>
    </recommendedName>
</protein>
<gene>
    <name evidence="2" type="ORF">SCH01S_28_01220</name>
</gene>
<evidence type="ECO:0000313" key="2">
    <source>
        <dbReference type="EMBL" id="GAO39261.1"/>
    </source>
</evidence>
<comment type="caution">
    <text evidence="2">The sequence shown here is derived from an EMBL/GenBank/DDBJ whole genome shotgun (WGS) entry which is preliminary data.</text>
</comment>
<dbReference type="EMBL" id="BBWU01000028">
    <property type="protein sequence ID" value="GAO39261.1"/>
    <property type="molecule type" value="Genomic_DNA"/>
</dbReference>
<dbReference type="STRING" id="1219043.SCH01S_28_01220"/>
<dbReference type="AlphaFoldDB" id="A0A0E9MP94"/>